<feature type="compositionally biased region" description="Low complexity" evidence="12">
    <location>
        <begin position="482"/>
        <end position="502"/>
    </location>
</feature>
<dbReference type="GO" id="GO:0005634">
    <property type="term" value="C:nucleus"/>
    <property type="evidence" value="ECO:0007669"/>
    <property type="project" value="EnsemblMetazoa"/>
</dbReference>
<evidence type="ECO:0000259" key="14">
    <source>
        <dbReference type="PROSITE" id="PS50918"/>
    </source>
</evidence>
<evidence type="ECO:0000256" key="3">
    <source>
        <dbReference type="ARBA" id="ARBA00009413"/>
    </source>
</evidence>
<evidence type="ECO:0000256" key="6">
    <source>
        <dbReference type="ARBA" id="ARBA00022737"/>
    </source>
</evidence>
<dbReference type="OrthoDB" id="2449614at2759"/>
<feature type="compositionally biased region" description="Polar residues" evidence="12">
    <location>
        <begin position="216"/>
        <end position="233"/>
    </location>
</feature>
<feature type="compositionally biased region" description="Low complexity" evidence="12">
    <location>
        <begin position="335"/>
        <end position="353"/>
    </location>
</feature>
<feature type="region of interest" description="Disordered" evidence="12">
    <location>
        <begin position="332"/>
        <end position="356"/>
    </location>
</feature>
<reference evidence="15 16" key="1">
    <citation type="journal article" date="2007" name="Nature">
        <title>Evolution of genes and genomes on the Drosophila phylogeny.</title>
        <authorList>
            <consortium name="Drosophila 12 Genomes Consortium"/>
            <person name="Clark A.G."/>
            <person name="Eisen M.B."/>
            <person name="Smith D.R."/>
            <person name="Bergman C.M."/>
            <person name="Oliver B."/>
            <person name="Markow T.A."/>
            <person name="Kaufman T.C."/>
            <person name="Kellis M."/>
            <person name="Gelbart W."/>
            <person name="Iyer V.N."/>
            <person name="Pollard D.A."/>
            <person name="Sackton T.B."/>
            <person name="Larracuente A.M."/>
            <person name="Singh N.D."/>
            <person name="Abad J.P."/>
            <person name="Abt D.N."/>
            <person name="Adryan B."/>
            <person name="Aguade M."/>
            <person name="Akashi H."/>
            <person name="Anderson W.W."/>
            <person name="Aquadro C.F."/>
            <person name="Ardell D.H."/>
            <person name="Arguello R."/>
            <person name="Artieri C.G."/>
            <person name="Barbash D.A."/>
            <person name="Barker D."/>
            <person name="Barsanti P."/>
            <person name="Batterham P."/>
            <person name="Batzoglou S."/>
            <person name="Begun D."/>
            <person name="Bhutkar A."/>
            <person name="Blanco E."/>
            <person name="Bosak S.A."/>
            <person name="Bradley R.K."/>
            <person name="Brand A.D."/>
            <person name="Brent M.R."/>
            <person name="Brooks A.N."/>
            <person name="Brown R.H."/>
            <person name="Butlin R.K."/>
            <person name="Caggese C."/>
            <person name="Calvi B.R."/>
            <person name="Bernardo de Carvalho A."/>
            <person name="Caspi A."/>
            <person name="Castrezana S."/>
            <person name="Celniker S.E."/>
            <person name="Chang J.L."/>
            <person name="Chapple C."/>
            <person name="Chatterji S."/>
            <person name="Chinwalla A."/>
            <person name="Civetta A."/>
            <person name="Clifton S.W."/>
            <person name="Comeron J.M."/>
            <person name="Costello J.C."/>
            <person name="Coyne J.A."/>
            <person name="Daub J."/>
            <person name="David R.G."/>
            <person name="Delcher A.L."/>
            <person name="Delehaunty K."/>
            <person name="Do C.B."/>
            <person name="Ebling H."/>
            <person name="Edwards K."/>
            <person name="Eickbush T."/>
            <person name="Evans J.D."/>
            <person name="Filipski A."/>
            <person name="Findeiss S."/>
            <person name="Freyhult E."/>
            <person name="Fulton L."/>
            <person name="Fulton R."/>
            <person name="Garcia A.C."/>
            <person name="Gardiner A."/>
            <person name="Garfield D.A."/>
            <person name="Garvin B.E."/>
            <person name="Gibson G."/>
            <person name="Gilbert D."/>
            <person name="Gnerre S."/>
            <person name="Godfrey J."/>
            <person name="Good R."/>
            <person name="Gotea V."/>
            <person name="Gravely B."/>
            <person name="Greenberg A.J."/>
            <person name="Griffiths-Jones S."/>
            <person name="Gross S."/>
            <person name="Guigo R."/>
            <person name="Gustafson E.A."/>
            <person name="Haerty W."/>
            <person name="Hahn M.W."/>
            <person name="Halligan D.L."/>
            <person name="Halpern A.L."/>
            <person name="Halter G.M."/>
            <person name="Han M.V."/>
            <person name="Heger A."/>
            <person name="Hillier L."/>
            <person name="Hinrichs A.S."/>
            <person name="Holmes I."/>
            <person name="Hoskins R.A."/>
            <person name="Hubisz M.J."/>
            <person name="Hultmark D."/>
            <person name="Huntley M.A."/>
            <person name="Jaffe D.B."/>
            <person name="Jagadeeshan S."/>
            <person name="Jeck W.R."/>
            <person name="Johnson J."/>
            <person name="Jones C.D."/>
            <person name="Jordan W.C."/>
            <person name="Karpen G.H."/>
            <person name="Kataoka E."/>
            <person name="Keightley P.D."/>
            <person name="Kheradpour P."/>
            <person name="Kirkness E.F."/>
            <person name="Koerich L.B."/>
            <person name="Kristiansen K."/>
            <person name="Kudrna D."/>
            <person name="Kulathinal R.J."/>
            <person name="Kumar S."/>
            <person name="Kwok R."/>
            <person name="Lander E."/>
            <person name="Langley C.H."/>
            <person name="Lapoint R."/>
            <person name="Lazzaro B.P."/>
            <person name="Lee S.J."/>
            <person name="Levesque L."/>
            <person name="Li R."/>
            <person name="Lin C.F."/>
            <person name="Lin M.F."/>
            <person name="Lindblad-Toh K."/>
            <person name="Llopart A."/>
            <person name="Long M."/>
            <person name="Low L."/>
            <person name="Lozovsky E."/>
            <person name="Lu J."/>
            <person name="Luo M."/>
            <person name="Machado C.A."/>
            <person name="Makalowski W."/>
            <person name="Marzo M."/>
            <person name="Matsuda M."/>
            <person name="Matzkin L."/>
            <person name="McAllister B."/>
            <person name="McBride C.S."/>
            <person name="McKernan B."/>
            <person name="McKernan K."/>
            <person name="Mendez-Lago M."/>
            <person name="Minx P."/>
            <person name="Mollenhauer M.U."/>
            <person name="Montooth K."/>
            <person name="Mount S.M."/>
            <person name="Mu X."/>
            <person name="Myers E."/>
            <person name="Negre B."/>
            <person name="Newfeld S."/>
            <person name="Nielsen R."/>
            <person name="Noor M.A."/>
            <person name="O'Grady P."/>
            <person name="Pachter L."/>
            <person name="Papaceit M."/>
            <person name="Parisi M.J."/>
            <person name="Parisi M."/>
            <person name="Parts L."/>
            <person name="Pedersen J.S."/>
            <person name="Pesole G."/>
            <person name="Phillippy A.M."/>
            <person name="Ponting C.P."/>
            <person name="Pop M."/>
            <person name="Porcelli D."/>
            <person name="Powell J.R."/>
            <person name="Prohaska S."/>
            <person name="Pruitt K."/>
            <person name="Puig M."/>
            <person name="Quesneville H."/>
            <person name="Ram K.R."/>
            <person name="Rand D."/>
            <person name="Rasmussen M.D."/>
            <person name="Reed L.K."/>
            <person name="Reenan R."/>
            <person name="Reily A."/>
            <person name="Remington K.A."/>
            <person name="Rieger T.T."/>
            <person name="Ritchie M.G."/>
            <person name="Robin C."/>
            <person name="Rogers Y.H."/>
            <person name="Rohde C."/>
            <person name="Rozas J."/>
            <person name="Rubenfield M.J."/>
            <person name="Ruiz A."/>
            <person name="Russo S."/>
            <person name="Salzberg S.L."/>
            <person name="Sanchez-Gracia A."/>
            <person name="Saranga D.J."/>
            <person name="Sato H."/>
            <person name="Schaeffer S.W."/>
            <person name="Schatz M.C."/>
            <person name="Schlenke T."/>
            <person name="Schwartz R."/>
            <person name="Segarra C."/>
            <person name="Singh R.S."/>
            <person name="Sirot L."/>
            <person name="Sirota M."/>
            <person name="Sisneros N.B."/>
            <person name="Smith C.D."/>
            <person name="Smith T.F."/>
            <person name="Spieth J."/>
            <person name="Stage D.E."/>
            <person name="Stark A."/>
            <person name="Stephan W."/>
            <person name="Strausberg R.L."/>
            <person name="Strempel S."/>
            <person name="Sturgill D."/>
            <person name="Sutton G."/>
            <person name="Sutton G.G."/>
            <person name="Tao W."/>
            <person name="Teichmann S."/>
            <person name="Tobari Y.N."/>
            <person name="Tomimura Y."/>
            <person name="Tsolas J.M."/>
            <person name="Valente V.L."/>
            <person name="Venter E."/>
            <person name="Venter J.C."/>
            <person name="Vicario S."/>
            <person name="Vieira F.G."/>
            <person name="Vilella A.J."/>
            <person name="Villasante A."/>
            <person name="Walenz B."/>
            <person name="Wang J."/>
            <person name="Wasserman M."/>
            <person name="Watts T."/>
            <person name="Wilson D."/>
            <person name="Wilson R.K."/>
            <person name="Wing R.A."/>
            <person name="Wolfner M.F."/>
            <person name="Wong A."/>
            <person name="Wong G.K."/>
            <person name="Wu C.I."/>
            <person name="Wu G."/>
            <person name="Yamamoto D."/>
            <person name="Yang H.P."/>
            <person name="Yang S.P."/>
            <person name="Yorke J.A."/>
            <person name="Yoshida K."/>
            <person name="Zdobnov E."/>
            <person name="Zhang P."/>
            <person name="Zhang Y."/>
            <person name="Zimin A.V."/>
            <person name="Baldwin J."/>
            <person name="Abdouelleil A."/>
            <person name="Abdulkadir J."/>
            <person name="Abebe A."/>
            <person name="Abera B."/>
            <person name="Abreu J."/>
            <person name="Acer S.C."/>
            <person name="Aftuck L."/>
            <person name="Alexander A."/>
            <person name="An P."/>
            <person name="Anderson E."/>
            <person name="Anderson S."/>
            <person name="Arachi H."/>
            <person name="Azer M."/>
            <person name="Bachantsang P."/>
            <person name="Barry A."/>
            <person name="Bayul T."/>
            <person name="Berlin A."/>
            <person name="Bessette D."/>
            <person name="Bloom T."/>
            <person name="Blye J."/>
            <person name="Boguslavskiy L."/>
            <person name="Bonnet C."/>
            <person name="Boukhgalter B."/>
            <person name="Bourzgui I."/>
            <person name="Brown A."/>
            <person name="Cahill P."/>
            <person name="Channer S."/>
            <person name="Cheshatsang Y."/>
            <person name="Chuda L."/>
            <person name="Citroen M."/>
            <person name="Collymore A."/>
            <person name="Cooke P."/>
            <person name="Costello M."/>
            <person name="D'Aco K."/>
            <person name="Daza R."/>
            <person name="De Haan G."/>
            <person name="DeGray S."/>
            <person name="DeMaso C."/>
            <person name="Dhargay N."/>
            <person name="Dooley K."/>
            <person name="Dooley E."/>
            <person name="Doricent M."/>
            <person name="Dorje P."/>
            <person name="Dorjee K."/>
            <person name="Dupes A."/>
            <person name="Elong R."/>
            <person name="Falk J."/>
            <person name="Farina A."/>
            <person name="Faro S."/>
            <person name="Ferguson D."/>
            <person name="Fisher S."/>
            <person name="Foley C.D."/>
            <person name="Franke A."/>
            <person name="Friedrich D."/>
            <person name="Gadbois L."/>
            <person name="Gearin G."/>
            <person name="Gearin C.R."/>
            <person name="Giannoukos G."/>
            <person name="Goode T."/>
            <person name="Graham J."/>
            <person name="Grandbois E."/>
            <person name="Grewal S."/>
            <person name="Gyaltsen K."/>
            <person name="Hafez N."/>
            <person name="Hagos B."/>
            <person name="Hall J."/>
            <person name="Henson C."/>
            <person name="Hollinger A."/>
            <person name="Honan T."/>
            <person name="Huard M.D."/>
            <person name="Hughes L."/>
            <person name="Hurhula B."/>
            <person name="Husby M.E."/>
            <person name="Kamat A."/>
            <person name="Kanga B."/>
            <person name="Kashin S."/>
            <person name="Khazanovich D."/>
            <person name="Kisner P."/>
            <person name="Lance K."/>
            <person name="Lara M."/>
            <person name="Lee W."/>
            <person name="Lennon N."/>
            <person name="Letendre F."/>
            <person name="LeVine R."/>
            <person name="Lipovsky A."/>
            <person name="Liu X."/>
            <person name="Liu J."/>
            <person name="Liu S."/>
            <person name="Lokyitsang T."/>
            <person name="Lokyitsang Y."/>
            <person name="Lubonja R."/>
            <person name="Lui A."/>
            <person name="MacDonald P."/>
            <person name="Magnisalis V."/>
            <person name="Maru K."/>
            <person name="Matthews C."/>
            <person name="McCusker W."/>
            <person name="McDonough S."/>
            <person name="Mehta T."/>
            <person name="Meldrim J."/>
            <person name="Meneus L."/>
            <person name="Mihai O."/>
            <person name="Mihalev A."/>
            <person name="Mihova T."/>
            <person name="Mittelman R."/>
            <person name="Mlenga V."/>
            <person name="Montmayeur A."/>
            <person name="Mulrain L."/>
            <person name="Navidi A."/>
            <person name="Naylor J."/>
            <person name="Negash T."/>
            <person name="Nguyen T."/>
            <person name="Nguyen N."/>
            <person name="Nicol R."/>
            <person name="Norbu C."/>
            <person name="Norbu N."/>
            <person name="Novod N."/>
            <person name="O'Neill B."/>
            <person name="Osman S."/>
            <person name="Markiewicz E."/>
            <person name="Oyono O.L."/>
            <person name="Patti C."/>
            <person name="Phunkhang P."/>
            <person name="Pierre F."/>
            <person name="Priest M."/>
            <person name="Raghuraman S."/>
            <person name="Rege F."/>
            <person name="Reyes R."/>
            <person name="Rise C."/>
            <person name="Rogov P."/>
            <person name="Ross K."/>
            <person name="Ryan E."/>
            <person name="Settipalli S."/>
            <person name="Shea T."/>
            <person name="Sherpa N."/>
            <person name="Shi L."/>
            <person name="Shih D."/>
            <person name="Sparrow T."/>
            <person name="Spaulding J."/>
            <person name="Stalker J."/>
            <person name="Stange-Thomann N."/>
            <person name="Stavropoulos S."/>
            <person name="Stone C."/>
            <person name="Strader C."/>
            <person name="Tesfaye S."/>
            <person name="Thomson T."/>
            <person name="Thoulutsang Y."/>
            <person name="Thoulutsang D."/>
            <person name="Topham K."/>
            <person name="Topping I."/>
            <person name="Tsamla T."/>
            <person name="Vassiliev H."/>
            <person name="Vo A."/>
            <person name="Wangchuk T."/>
            <person name="Wangdi T."/>
            <person name="Weiand M."/>
            <person name="Wilkinson J."/>
            <person name="Wilson A."/>
            <person name="Yadav S."/>
            <person name="Young G."/>
            <person name="Yu Q."/>
            <person name="Zembek L."/>
            <person name="Zhong D."/>
            <person name="Zimmer A."/>
            <person name="Zwirko Z."/>
            <person name="Jaffe D.B."/>
            <person name="Alvarez P."/>
            <person name="Brockman W."/>
            <person name="Butler J."/>
            <person name="Chin C."/>
            <person name="Gnerre S."/>
            <person name="Grabherr M."/>
            <person name="Kleber M."/>
            <person name="Mauceli E."/>
            <person name="MacCallum I."/>
        </authorList>
    </citation>
    <scope>NUCLEOTIDE SEQUENCE [LARGE SCALE GENOMIC DNA]</scope>
    <source>
        <strain evidence="16">white501</strain>
    </source>
</reference>
<dbReference type="InterPro" id="IPR004170">
    <property type="entry name" value="WWE_dom"/>
</dbReference>
<organism evidence="15 16">
    <name type="scientific">Drosophila simulans</name>
    <name type="common">Fruit fly</name>
    <dbReference type="NCBI Taxonomy" id="7240"/>
    <lineage>
        <taxon>Eukaryota</taxon>
        <taxon>Metazoa</taxon>
        <taxon>Ecdysozoa</taxon>
        <taxon>Arthropoda</taxon>
        <taxon>Hexapoda</taxon>
        <taxon>Insecta</taxon>
        <taxon>Pterygota</taxon>
        <taxon>Neoptera</taxon>
        <taxon>Endopterygota</taxon>
        <taxon>Diptera</taxon>
        <taxon>Brachycera</taxon>
        <taxon>Muscomorpha</taxon>
        <taxon>Ephydroidea</taxon>
        <taxon>Drosophilidae</taxon>
        <taxon>Drosophila</taxon>
        <taxon>Sophophora</taxon>
    </lineage>
</organism>
<evidence type="ECO:0000256" key="5">
    <source>
        <dbReference type="ARBA" id="ARBA00022723"/>
    </source>
</evidence>
<dbReference type="FunFam" id="3.30.390.130:FF:000001">
    <property type="entry name" value="Probable E3 ubiquitin-protein ligase DTX3"/>
    <property type="match status" value="1"/>
</dbReference>
<dbReference type="GO" id="GO:0005829">
    <property type="term" value="C:cytosol"/>
    <property type="evidence" value="ECO:0007669"/>
    <property type="project" value="EnsemblMetazoa"/>
</dbReference>
<dbReference type="GO" id="GO:0008270">
    <property type="term" value="F:zinc ion binding"/>
    <property type="evidence" value="ECO:0007669"/>
    <property type="project" value="UniProtKB-KW"/>
</dbReference>
<dbReference type="GO" id="GO:0045746">
    <property type="term" value="P:negative regulation of Notch signaling pathway"/>
    <property type="evidence" value="ECO:0007669"/>
    <property type="project" value="EnsemblMetazoa"/>
</dbReference>
<evidence type="ECO:0000256" key="1">
    <source>
        <dbReference type="ARBA" id="ARBA00000900"/>
    </source>
</evidence>
<dbReference type="GO" id="GO:0007219">
    <property type="term" value="P:Notch signaling pathway"/>
    <property type="evidence" value="ECO:0007669"/>
    <property type="project" value="UniProtKB-KW"/>
</dbReference>
<evidence type="ECO:0000256" key="7">
    <source>
        <dbReference type="ARBA" id="ARBA00022771"/>
    </source>
</evidence>
<feature type="region of interest" description="Disordered" evidence="12">
    <location>
        <begin position="216"/>
        <end position="312"/>
    </location>
</feature>
<dbReference type="GO" id="GO:0007220">
    <property type="term" value="P:Notch receptor processing"/>
    <property type="evidence" value="ECO:0007669"/>
    <property type="project" value="EnsemblMetazoa"/>
</dbReference>
<feature type="compositionally biased region" description="Polar residues" evidence="12">
    <location>
        <begin position="249"/>
        <end position="258"/>
    </location>
</feature>
<evidence type="ECO:0000256" key="8">
    <source>
        <dbReference type="ARBA" id="ARBA00022833"/>
    </source>
</evidence>
<dbReference type="GO" id="GO:0035220">
    <property type="term" value="P:wing disc development"/>
    <property type="evidence" value="ECO:0007669"/>
    <property type="project" value="EnsemblMetazoa"/>
</dbReference>
<dbReference type="Gene3D" id="3.30.40.10">
    <property type="entry name" value="Zinc/RING finger domain, C3HC4 (zinc finger)"/>
    <property type="match status" value="1"/>
</dbReference>
<dbReference type="GO" id="GO:0090263">
    <property type="term" value="P:positive regulation of canonical Wnt signaling pathway"/>
    <property type="evidence" value="ECO:0007669"/>
    <property type="project" value="EnsemblMetazoa"/>
</dbReference>
<dbReference type="Gene3D" id="3.30.390.130">
    <property type="match status" value="1"/>
</dbReference>
<dbReference type="EC" id="2.3.2.27" evidence="11"/>
<evidence type="ECO:0000313" key="16">
    <source>
        <dbReference type="Proteomes" id="UP000000304"/>
    </source>
</evidence>
<dbReference type="GO" id="GO:0005112">
    <property type="term" value="F:Notch binding"/>
    <property type="evidence" value="ECO:0007669"/>
    <property type="project" value="EnsemblMetazoa"/>
</dbReference>
<dbReference type="InterPro" id="IPR039396">
    <property type="entry name" value="Deltex_C"/>
</dbReference>
<evidence type="ECO:0000256" key="2">
    <source>
        <dbReference type="ARBA" id="ARBA00004906"/>
    </source>
</evidence>
<dbReference type="CDD" id="cd09633">
    <property type="entry name" value="Deltex_C"/>
    <property type="match status" value="1"/>
</dbReference>
<evidence type="ECO:0000256" key="11">
    <source>
        <dbReference type="RuleBase" id="RU367105"/>
    </source>
</evidence>
<proteinExistence type="inferred from homology"/>
<dbReference type="PROSITE" id="PS50089">
    <property type="entry name" value="ZF_RING_2"/>
    <property type="match status" value="1"/>
</dbReference>
<dbReference type="GO" id="GO:0090090">
    <property type="term" value="P:negative regulation of canonical Wnt signaling pathway"/>
    <property type="evidence" value="ECO:0007669"/>
    <property type="project" value="EnsemblMetazoa"/>
</dbReference>
<comment type="subcellular location">
    <subcellularLocation>
        <location evidence="11">Cytoplasm</location>
    </subcellularLocation>
</comment>
<name>B4R5M3_DROSI</name>
<dbReference type="GO" id="GO:0045752">
    <property type="term" value="P:positive regulation of Toll signaling pathway"/>
    <property type="evidence" value="ECO:0007669"/>
    <property type="project" value="EnsemblMetazoa"/>
</dbReference>
<evidence type="ECO:0000256" key="9">
    <source>
        <dbReference type="ARBA" id="ARBA00022976"/>
    </source>
</evidence>
<evidence type="ECO:0000256" key="4">
    <source>
        <dbReference type="ARBA" id="ARBA00022679"/>
    </source>
</evidence>
<dbReference type="GO" id="GO:0061630">
    <property type="term" value="F:ubiquitin protein ligase activity"/>
    <property type="evidence" value="ECO:0007669"/>
    <property type="project" value="UniProtKB-UniRule"/>
</dbReference>
<feature type="region of interest" description="Disordered" evidence="12">
    <location>
        <begin position="373"/>
        <end position="436"/>
    </location>
</feature>
<dbReference type="GO" id="GO:0006897">
    <property type="term" value="P:endocytosis"/>
    <property type="evidence" value="ECO:0007669"/>
    <property type="project" value="EnsemblMetazoa"/>
</dbReference>
<feature type="domain" description="WWE" evidence="14">
    <location>
        <begin position="119"/>
        <end position="201"/>
    </location>
</feature>
<dbReference type="EMBL" id="CM000366">
    <property type="protein sequence ID" value="EDX17260.1"/>
    <property type="molecule type" value="Genomic_DNA"/>
</dbReference>
<keyword evidence="11" id="KW-0963">Cytoplasm</keyword>
<evidence type="ECO:0000256" key="12">
    <source>
        <dbReference type="SAM" id="MobiDB-lite"/>
    </source>
</evidence>
<dbReference type="PROSITE" id="PS50918">
    <property type="entry name" value="WWE"/>
    <property type="match status" value="2"/>
</dbReference>
<protein>
    <recommendedName>
        <fullName evidence="11">E3 ubiquitin-protein ligase</fullName>
        <ecNumber evidence="11">2.3.2.27</ecNumber>
    </recommendedName>
</protein>
<dbReference type="SMART" id="SM00184">
    <property type="entry name" value="RING"/>
    <property type="match status" value="1"/>
</dbReference>
<accession>B4R5M3</accession>
<feature type="compositionally biased region" description="Polar residues" evidence="12">
    <location>
        <begin position="373"/>
        <end position="387"/>
    </location>
</feature>
<feature type="compositionally biased region" description="Basic residues" evidence="12">
    <location>
        <begin position="267"/>
        <end position="283"/>
    </location>
</feature>
<feature type="domain" description="RING-type" evidence="13">
    <location>
        <begin position="544"/>
        <end position="596"/>
    </location>
</feature>
<dbReference type="HOGENOM" id="CLU_030422_4_0_1"/>
<dbReference type="PhylomeDB" id="B4R5M3"/>
<dbReference type="FunFam" id="3.30.720.50:FF:000013">
    <property type="entry name" value="Protein deltex"/>
    <property type="match status" value="1"/>
</dbReference>
<sequence length="734" mass="81688">MASSAGSAASGSVVPGGGGSAASSCATMALSTAGSGGPPVNHAHAVCVWEFESRGKWLPYSPAVSQHLERAHAKKLTRVMLSDADPSLEQYYVNVRTMTQESEAETAGSGLLTIGVRRMFYAPSSPAGKGTKWEWSGGSADSNNDWRPYNMHVQCIIEDAWARGEQTLDLCNTHIGLPYTINFCNLTQLRQPSGPMRSIRRTQQAPYPLVKLTPQQANQLKSNSASVSSQYNTLPKLGDTKSLHRVPMTRQQHPLPTSHQVQQQQHQHQHQQQHQQQQHHHQHQQQQQHQMQHHQIHHQTAPRKPPKKHSEISTTNLRQILNNLNIFSSSTKHQSNMATATSASSSSSSASLHHANHLSHAHFSHAKNMLTASMNSHHSRCSEGSLQSQRSSRMGSHRSRSRTRTSDTDTNSVKSHRRRPSVDTVSTYLSHESKESLRSRNFAISVNDLLDCSLGSDEVFVPSLPPSSLGERAPVPPPLPLHPRQQQQQQQQQQQLQMQQQQQAQQQQQQSIAGSIVGVDPASDMISRFVKVVEPPLWPNAQPCPMCMEELVHSAQNPAISLSRCQHLMHLQCLNGMIIAQQNEMNKNLFIECPVCGIVYGEKVGNQPIGSMSWSIISKNLPGHEGQNTIQIVYDIASGLQTEEHPHPGRAFFAVGFPRICYLPDCPLGRKVLRFLKIAFDRRLLFSIGRSVTTGREDVVIWNSVDHKTQFNMFPDPTYLQRTMQQLVHLGVTD</sequence>
<feature type="domain" description="WWE" evidence="14">
    <location>
        <begin position="35"/>
        <end position="118"/>
    </location>
</feature>
<keyword evidence="8 11" id="KW-0862">Zinc</keyword>
<keyword evidence="7 10" id="KW-0863">Zinc-finger</keyword>
<comment type="pathway">
    <text evidence="2 11">Protein modification; protein ubiquitination.</text>
</comment>
<keyword evidence="16" id="KW-1185">Reference proteome</keyword>
<dbReference type="AlphaFoldDB" id="B4R5M3"/>
<dbReference type="GO" id="GO:0045747">
    <property type="term" value="P:positive regulation of Notch signaling pathway"/>
    <property type="evidence" value="ECO:0007669"/>
    <property type="project" value="EnsemblMetazoa"/>
</dbReference>
<keyword evidence="6" id="KW-0677">Repeat</keyword>
<comment type="similarity">
    <text evidence="3 11">Belongs to the Deltex family.</text>
</comment>
<dbReference type="InterPro" id="IPR001841">
    <property type="entry name" value="Znf_RING"/>
</dbReference>
<comment type="catalytic activity">
    <reaction evidence="1 11">
        <text>S-ubiquitinyl-[E2 ubiquitin-conjugating enzyme]-L-cysteine + [acceptor protein]-L-lysine = [E2 ubiquitin-conjugating enzyme]-L-cysteine + N(6)-ubiquitinyl-[acceptor protein]-L-lysine.</text>
        <dbReference type="EC" id="2.3.2.27"/>
    </reaction>
</comment>
<dbReference type="PANTHER" id="PTHR12622">
    <property type="entry name" value="DELTEX-RELATED"/>
    <property type="match status" value="1"/>
</dbReference>
<keyword evidence="4 11" id="KW-0808">Transferase</keyword>
<dbReference type="InterPro" id="IPR013083">
    <property type="entry name" value="Znf_RING/FYVE/PHD"/>
</dbReference>
<dbReference type="SMART" id="SM00678">
    <property type="entry name" value="WWE"/>
    <property type="match status" value="2"/>
</dbReference>
<dbReference type="InterPro" id="IPR018123">
    <property type="entry name" value="WWE-dom_subgr"/>
</dbReference>
<evidence type="ECO:0000313" key="15">
    <source>
        <dbReference type="EMBL" id="EDX17260.1"/>
    </source>
</evidence>
<dbReference type="InterPro" id="IPR037197">
    <property type="entry name" value="WWE_dom_sf"/>
</dbReference>
<keyword evidence="5 11" id="KW-0479">Metal-binding</keyword>
<dbReference type="GO" id="GO:0045807">
    <property type="term" value="P:positive regulation of endocytosis"/>
    <property type="evidence" value="ECO:0007669"/>
    <property type="project" value="EnsemblMetazoa"/>
</dbReference>
<dbReference type="Proteomes" id="UP000000304">
    <property type="component" value="Chromosome X"/>
</dbReference>
<dbReference type="SUPFAM" id="SSF117839">
    <property type="entry name" value="WWE domain"/>
    <property type="match status" value="2"/>
</dbReference>
<keyword evidence="9" id="KW-0914">Notch signaling pathway</keyword>
<feature type="compositionally biased region" description="Basic residues" evidence="12">
    <location>
        <begin position="291"/>
        <end position="307"/>
    </location>
</feature>
<dbReference type="UniPathway" id="UPA00143"/>
<dbReference type="InterPro" id="IPR039399">
    <property type="entry name" value="Deltex_C_sf"/>
</dbReference>
<dbReference type="SMR" id="B4R5M3"/>
<dbReference type="Pfam" id="PF02825">
    <property type="entry name" value="WWE"/>
    <property type="match status" value="2"/>
</dbReference>
<feature type="region of interest" description="Disordered" evidence="12">
    <location>
        <begin position="463"/>
        <end position="502"/>
    </location>
</feature>
<gene>
    <name evidence="15" type="primary">Dsim\GD16802</name>
    <name evidence="15" type="ORF">Dsim_GD16802</name>
</gene>
<dbReference type="InterPro" id="IPR039398">
    <property type="entry name" value="Deltex_fam"/>
</dbReference>
<dbReference type="Pfam" id="PF18102">
    <property type="entry name" value="DTC"/>
    <property type="match status" value="1"/>
</dbReference>
<dbReference type="STRING" id="7240.B4R5M3"/>
<dbReference type="OMA" id="MFYAPSS"/>
<dbReference type="SUPFAM" id="SSF57850">
    <property type="entry name" value="RING/U-box"/>
    <property type="match status" value="1"/>
</dbReference>
<dbReference type="GO" id="GO:0016567">
    <property type="term" value="P:protein ubiquitination"/>
    <property type="evidence" value="ECO:0007669"/>
    <property type="project" value="UniProtKB-UniRule"/>
</dbReference>
<dbReference type="FunFam" id="3.30.40.10:FF:000097">
    <property type="entry name" value="E3 ubiquitin-protein ligase DTX4"/>
    <property type="match status" value="1"/>
</dbReference>
<dbReference type="Gene3D" id="3.30.720.50">
    <property type="match status" value="2"/>
</dbReference>
<evidence type="ECO:0000259" key="13">
    <source>
        <dbReference type="PROSITE" id="PS50089"/>
    </source>
</evidence>
<dbReference type="GO" id="GO:0043161">
    <property type="term" value="P:proteasome-mediated ubiquitin-dependent protein catabolic process"/>
    <property type="evidence" value="ECO:0007669"/>
    <property type="project" value="EnsemblMetazoa"/>
</dbReference>
<evidence type="ECO:0000256" key="10">
    <source>
        <dbReference type="PROSITE-ProRule" id="PRU00175"/>
    </source>
</evidence>